<reference evidence="2 3" key="1">
    <citation type="submission" date="2019-02" db="EMBL/GenBank/DDBJ databases">
        <title>Complete genome sequence of Pseudomonas sp. SNU WT1 isolated from rainbow trout.</title>
        <authorList>
            <person name="Oh W.T."/>
            <person name="Park S.C."/>
        </authorList>
    </citation>
    <scope>NUCLEOTIDE SEQUENCE [LARGE SCALE GENOMIC DNA]</scope>
    <source>
        <strain evidence="2 3">SNU WT1</strain>
    </source>
</reference>
<sequence length="341" mass="34302">MKRFLIALILLPALALGAANDIVTSQRNATDTSSIPRTVAKPPGTQDGVMGFNGSTVLPVHWTIGQGLAISTGALVALPQAWADITGKPTLFSGLYADLSGIPASFTPAAHTHAAGDIVSGTLAAARIPALSISQTTGLQAALDGKFATPSGTTVQYVRGDGSLATLPAPGTGTVTSITAGAGLSGGTITATGTISMPNTGTAGSYANVTTDAQGRVTAGTNRSQSAATRALNTAFQISATRDAWVSYSVQITVTASIAGGQNGDVVLEIASDSGFTANVQTLAINGLGQTYTLAIALQGVQPQTGVVTGYVPAGYYARLRTVNNTGTPTFSYRAGQEALQ</sequence>
<protein>
    <recommendedName>
        <fullName evidence="4">Phage tail protein</fullName>
    </recommendedName>
</protein>
<evidence type="ECO:0000256" key="1">
    <source>
        <dbReference type="SAM" id="SignalP"/>
    </source>
</evidence>
<dbReference type="Proteomes" id="UP000291130">
    <property type="component" value="Chromosome"/>
</dbReference>
<dbReference type="EMBL" id="CP035952">
    <property type="protein sequence ID" value="QBF27146.1"/>
    <property type="molecule type" value="Genomic_DNA"/>
</dbReference>
<evidence type="ECO:0000313" key="3">
    <source>
        <dbReference type="Proteomes" id="UP000291130"/>
    </source>
</evidence>
<gene>
    <name evidence="2" type="ORF">EXN22_16140</name>
</gene>
<evidence type="ECO:0000313" key="2">
    <source>
        <dbReference type="EMBL" id="QBF27146.1"/>
    </source>
</evidence>
<dbReference type="AlphaFoldDB" id="A0A411MK15"/>
<keyword evidence="1" id="KW-0732">Signal</keyword>
<name>A0A411MK15_9PSED</name>
<accession>A0A411MK15</accession>
<evidence type="ECO:0008006" key="4">
    <source>
        <dbReference type="Google" id="ProtNLM"/>
    </source>
</evidence>
<keyword evidence="3" id="KW-1185">Reference proteome</keyword>
<feature type="chain" id="PRO_5019530492" description="Phage tail protein" evidence="1">
    <location>
        <begin position="19"/>
        <end position="341"/>
    </location>
</feature>
<proteinExistence type="predicted"/>
<organism evidence="2 3">
    <name type="scientific">Pseudomonas tructae</name>
    <dbReference type="NCBI Taxonomy" id="2518644"/>
    <lineage>
        <taxon>Bacteria</taxon>
        <taxon>Pseudomonadati</taxon>
        <taxon>Pseudomonadota</taxon>
        <taxon>Gammaproteobacteria</taxon>
        <taxon>Pseudomonadales</taxon>
        <taxon>Pseudomonadaceae</taxon>
        <taxon>Pseudomonas</taxon>
    </lineage>
</organism>
<dbReference type="KEGG" id="ptk:EXN22_16140"/>
<dbReference type="RefSeq" id="WP_130265008.1">
    <property type="nucleotide sequence ID" value="NZ_CP035952.1"/>
</dbReference>
<dbReference type="OrthoDB" id="6174642at2"/>
<feature type="signal peptide" evidence="1">
    <location>
        <begin position="1"/>
        <end position="18"/>
    </location>
</feature>